<evidence type="ECO:0000256" key="2">
    <source>
        <dbReference type="ARBA" id="ARBA00022670"/>
    </source>
</evidence>
<dbReference type="GO" id="GO:0006508">
    <property type="term" value="P:proteolysis"/>
    <property type="evidence" value="ECO:0007669"/>
    <property type="project" value="UniProtKB-KW"/>
</dbReference>
<dbReference type="RefSeq" id="WP_088522614.1">
    <property type="nucleotide sequence ID" value="NZ_FYDG01000034.1"/>
</dbReference>
<feature type="domain" description="Peptidase S49" evidence="5">
    <location>
        <begin position="152"/>
        <end position="296"/>
    </location>
</feature>
<dbReference type="CDD" id="cd07022">
    <property type="entry name" value="S49_Sppa_36K_type"/>
    <property type="match status" value="1"/>
</dbReference>
<reference evidence="7" key="1">
    <citation type="submission" date="2017-06" db="EMBL/GenBank/DDBJ databases">
        <authorList>
            <person name="Varghese N."/>
            <person name="Submissions S."/>
        </authorList>
    </citation>
    <scope>NUCLEOTIDE SEQUENCE [LARGE SCALE GENOMIC DNA]</scope>
    <source>
        <strain evidence="7">DSM 137</strain>
    </source>
</reference>
<protein>
    <submittedName>
        <fullName evidence="6">Signal peptide peptidase SppA</fullName>
    </submittedName>
</protein>
<dbReference type="SUPFAM" id="SSF52096">
    <property type="entry name" value="ClpP/crotonase"/>
    <property type="match status" value="1"/>
</dbReference>
<keyword evidence="2" id="KW-0645">Protease</keyword>
<keyword evidence="3" id="KW-0378">Hydrolase</keyword>
<gene>
    <name evidence="6" type="ORF">SAMN06265338_1344</name>
</gene>
<dbReference type="GO" id="GO:0008236">
    <property type="term" value="F:serine-type peptidase activity"/>
    <property type="evidence" value="ECO:0007669"/>
    <property type="project" value="UniProtKB-KW"/>
</dbReference>
<comment type="similarity">
    <text evidence="1">Belongs to the peptidase S49 family.</text>
</comment>
<dbReference type="Pfam" id="PF01343">
    <property type="entry name" value="Peptidase_S49"/>
    <property type="match status" value="1"/>
</dbReference>
<dbReference type="EMBL" id="FYDG01000034">
    <property type="protein sequence ID" value="SNB84216.1"/>
    <property type="molecule type" value="Genomic_DNA"/>
</dbReference>
<dbReference type="InterPro" id="IPR002142">
    <property type="entry name" value="Peptidase_S49"/>
</dbReference>
<evidence type="ECO:0000313" key="6">
    <source>
        <dbReference type="EMBL" id="SNB84216.1"/>
    </source>
</evidence>
<name>A0A212SFE4_RHOAC</name>
<evidence type="ECO:0000256" key="3">
    <source>
        <dbReference type="ARBA" id="ARBA00022801"/>
    </source>
</evidence>
<evidence type="ECO:0000256" key="1">
    <source>
        <dbReference type="ARBA" id="ARBA00008683"/>
    </source>
</evidence>
<evidence type="ECO:0000313" key="7">
    <source>
        <dbReference type="Proteomes" id="UP000198418"/>
    </source>
</evidence>
<dbReference type="OrthoDB" id="266140at2"/>
<evidence type="ECO:0000256" key="4">
    <source>
        <dbReference type="ARBA" id="ARBA00022825"/>
    </source>
</evidence>
<dbReference type="InterPro" id="IPR029045">
    <property type="entry name" value="ClpP/crotonase-like_dom_sf"/>
</dbReference>
<dbReference type="InterPro" id="IPR033855">
    <property type="entry name" value="Protein_C"/>
</dbReference>
<proteinExistence type="inferred from homology"/>
<keyword evidence="7" id="KW-1185">Reference proteome</keyword>
<dbReference type="Gene3D" id="6.20.330.10">
    <property type="match status" value="1"/>
</dbReference>
<dbReference type="AlphaFoldDB" id="A0A212SFE4"/>
<dbReference type="Proteomes" id="UP000198418">
    <property type="component" value="Unassembled WGS sequence"/>
</dbReference>
<accession>A0A212SFE4</accession>
<sequence>MSASYAEICARMFETPLMISDAKAAAIVGGLGGRLLGEPVTVVNALAVDHSAFQNGRPSAGRLGDRTGRIYDRDQTPVFDRIGNVAIVGVEGTLVHKGNYVGASSGRTSYQGMQAQIVRAARDPSVKGVVIEADSFGGEVAGVFETADMLAALSRSKPTLAILTDHALSAAYLLASAARSIVIPKSGLAGSIGAIILHADMSGRLEKEGVKVTVLRAGKDKATMNAVEPLSKEKRESVEAQLESVRQDFAARVGQYRSGRFNANQALATEGAEFDGADAVALGLADAVGHANDAFDAFVREMSRA</sequence>
<dbReference type="PANTHER" id="PTHR33209:SF1">
    <property type="entry name" value="PEPTIDASE S49 DOMAIN-CONTAINING PROTEIN"/>
    <property type="match status" value="1"/>
</dbReference>
<keyword evidence="4" id="KW-0720">Serine protease</keyword>
<dbReference type="PANTHER" id="PTHR33209">
    <property type="entry name" value="PROTEASE 4"/>
    <property type="match status" value="1"/>
</dbReference>
<organism evidence="6 7">
    <name type="scientific">Rhodoblastus acidophilus</name>
    <name type="common">Rhodopseudomonas acidophila</name>
    <dbReference type="NCBI Taxonomy" id="1074"/>
    <lineage>
        <taxon>Bacteria</taxon>
        <taxon>Pseudomonadati</taxon>
        <taxon>Pseudomonadota</taxon>
        <taxon>Alphaproteobacteria</taxon>
        <taxon>Hyphomicrobiales</taxon>
        <taxon>Rhodoblastaceae</taxon>
        <taxon>Rhodoblastus</taxon>
    </lineage>
</organism>
<dbReference type="Gene3D" id="3.90.226.10">
    <property type="entry name" value="2-enoyl-CoA Hydratase, Chain A, domain 1"/>
    <property type="match status" value="1"/>
</dbReference>
<evidence type="ECO:0000259" key="5">
    <source>
        <dbReference type="Pfam" id="PF01343"/>
    </source>
</evidence>